<dbReference type="InterPro" id="IPR036691">
    <property type="entry name" value="Endo/exonu/phosph_ase_sf"/>
</dbReference>
<protein>
    <recommendedName>
        <fullName evidence="12">DNA-(apurinic or apyrimidinic site) endonuclease</fullName>
        <ecNumber evidence="12">3.1.-.-</ecNumber>
    </recommendedName>
</protein>
<dbReference type="InterPro" id="IPR010666">
    <property type="entry name" value="Znf_GRF"/>
</dbReference>
<gene>
    <name evidence="15" type="ORF">NP233_g885</name>
</gene>
<keyword evidence="4" id="KW-0378">Hydrolase</keyword>
<evidence type="ECO:0000256" key="6">
    <source>
        <dbReference type="ARBA" id="ARBA00022842"/>
    </source>
</evidence>
<evidence type="ECO:0000256" key="4">
    <source>
        <dbReference type="ARBA" id="ARBA00022801"/>
    </source>
</evidence>
<dbReference type="Proteomes" id="UP001213000">
    <property type="component" value="Unassembled WGS sequence"/>
</dbReference>
<comment type="similarity">
    <text evidence="1 12">Belongs to the DNA repair enzymes AP/ExoA family.</text>
</comment>
<dbReference type="PANTHER" id="PTHR22748">
    <property type="entry name" value="AP ENDONUCLEASE"/>
    <property type="match status" value="1"/>
</dbReference>
<dbReference type="GO" id="GO:0008081">
    <property type="term" value="F:phosphoric diester hydrolase activity"/>
    <property type="evidence" value="ECO:0007669"/>
    <property type="project" value="TreeGrafter"/>
</dbReference>
<dbReference type="InterPro" id="IPR004808">
    <property type="entry name" value="AP_endonuc_1"/>
</dbReference>
<evidence type="ECO:0000256" key="7">
    <source>
        <dbReference type="ARBA" id="ARBA00023242"/>
    </source>
</evidence>
<dbReference type="InterPro" id="IPR005135">
    <property type="entry name" value="Endo/exonuclease/phosphatase"/>
</dbReference>
<keyword evidence="2 9" id="KW-0479">Metal-binding</keyword>
<feature type="compositionally biased region" description="Polar residues" evidence="13">
    <location>
        <begin position="376"/>
        <end position="398"/>
    </location>
</feature>
<dbReference type="EC" id="3.1.-.-" evidence="12"/>
<feature type="binding site" evidence="9">
    <location>
        <position position="36"/>
    </location>
    <ligand>
        <name>Mg(2+)</name>
        <dbReference type="ChEBI" id="CHEBI:18420"/>
        <label>1</label>
    </ligand>
</feature>
<keyword evidence="16" id="KW-1185">Reference proteome</keyword>
<feature type="active site" description="Proton acceptor" evidence="8">
    <location>
        <position position="300"/>
    </location>
</feature>
<comment type="caution">
    <text evidence="15">The sequence shown here is derived from an EMBL/GenBank/DDBJ whole genome shotgun (WGS) entry which is preliminary data.</text>
</comment>
<feature type="binding site" evidence="9">
    <location>
        <position position="300"/>
    </location>
    <ligand>
        <name>Mg(2+)</name>
        <dbReference type="ChEBI" id="CHEBI:18420"/>
        <label>1</label>
    </ligand>
</feature>
<dbReference type="PROSITE" id="PS51999">
    <property type="entry name" value="ZF_GRF"/>
    <property type="match status" value="1"/>
</dbReference>
<evidence type="ECO:0000256" key="1">
    <source>
        <dbReference type="ARBA" id="ARBA00007092"/>
    </source>
</evidence>
<keyword evidence="9" id="KW-0464">Manganese</keyword>
<evidence type="ECO:0000256" key="11">
    <source>
        <dbReference type="PROSITE-ProRule" id="PRU01343"/>
    </source>
</evidence>
<comment type="cofactor">
    <cofactor evidence="9 12">
        <name>Mg(2+)</name>
        <dbReference type="ChEBI" id="CHEBI:18420"/>
    </cofactor>
    <cofactor evidence="9 12">
        <name>Mn(2+)</name>
        <dbReference type="ChEBI" id="CHEBI:29035"/>
    </cofactor>
    <text evidence="9 12">Probably binds two magnesium or manganese ions per subunit.</text>
</comment>
<dbReference type="Pfam" id="PF06839">
    <property type="entry name" value="Zn_ribbon_GRF"/>
    <property type="match status" value="1"/>
</dbReference>
<keyword evidence="3 11" id="KW-0863">Zinc-finger</keyword>
<dbReference type="CDD" id="cd09088">
    <property type="entry name" value="Ape2-like_AP-endo"/>
    <property type="match status" value="1"/>
</dbReference>
<dbReference type="GO" id="GO:0003906">
    <property type="term" value="F:DNA-(apurinic or apyrimidinic site) endonuclease activity"/>
    <property type="evidence" value="ECO:0007669"/>
    <property type="project" value="TreeGrafter"/>
</dbReference>
<sequence>MRILTWNINGIRTIPQYHPHDGILNKLEADIICFQEMKSSRPTLPKGVALPPSYDAFFSFPVKKSGYSGVATYTRIATVTPLKAEEGLTGLIQPKPPFSSEERVSRYENYPPQLMDDDDIDFKNLDSEGRAVTVDFGLFVLINVYCPNDGVGTDERDKYKMDYHRVLSARVQGLLKEGREVIVLGDINACAAVIDHCEGNIMVARGKAAGMEGEDGFWEKDYRKWLRDWLQAEDGSGGLLVDIVRRFWPDRKGMYTCWNTKISARETNYGTRIDYILITPGLVPWIKAADVQQDIKGSDHCPVHVDFHDEINLPNGQLVKLQDVLGAKANTEGKKEPPRLASKFWEEHSGKQTSLRSFFGKSSKPTEQAVIVSAASQAPNGSSSQRDPSQALSQSKNITLSPSSLEPTPPVVPRARSLAIELPSPSPTQTPPAVATASQPLKRKLTVEKPTTLSTSKKPRPSEKKIDKKGKTDPGQAKLSSFFNKPKPTPSQSSSSSTSNKNTTITTSSQTPPDIIDVTEVDDDFLIPDEIPASSSQGSSGTMNGDEIKQAWDSILSPVQPPNCVIHGEPAKEFTVNKQGPNKGKKFFICSRPVGPGWDRGKAERLREEVDSTYRCNYFKWSSDWRKQVKQMEPKASISSKRQT</sequence>
<evidence type="ECO:0000313" key="15">
    <source>
        <dbReference type="EMBL" id="KAJ3575764.1"/>
    </source>
</evidence>
<feature type="region of interest" description="Disordered" evidence="13">
    <location>
        <begin position="376"/>
        <end position="549"/>
    </location>
</feature>
<dbReference type="AlphaFoldDB" id="A0AAD5W116"/>
<dbReference type="EMBL" id="JANIEX010000027">
    <property type="protein sequence ID" value="KAJ3575764.1"/>
    <property type="molecule type" value="Genomic_DNA"/>
</dbReference>
<feature type="domain" description="GRF-type" evidence="14">
    <location>
        <begin position="564"/>
        <end position="625"/>
    </location>
</feature>
<feature type="compositionally biased region" description="Basic and acidic residues" evidence="13">
    <location>
        <begin position="460"/>
        <end position="472"/>
    </location>
</feature>
<feature type="active site" description="Proton donor/acceptor" evidence="8">
    <location>
        <position position="186"/>
    </location>
</feature>
<feature type="binding site" evidence="9">
    <location>
        <position position="188"/>
    </location>
    <ligand>
        <name>Mg(2+)</name>
        <dbReference type="ChEBI" id="CHEBI:18420"/>
        <label>1</label>
    </ligand>
</feature>
<dbReference type="GO" id="GO:0005634">
    <property type="term" value="C:nucleus"/>
    <property type="evidence" value="ECO:0007669"/>
    <property type="project" value="TreeGrafter"/>
</dbReference>
<feature type="site" description="Important for catalytic activity" evidence="10">
    <location>
        <position position="274"/>
    </location>
</feature>
<dbReference type="PANTHER" id="PTHR22748:SF4">
    <property type="entry name" value="DNA-(APURINIC OR APYRIMIDINIC SITE) ENDONUCLEASE 2"/>
    <property type="match status" value="1"/>
</dbReference>
<dbReference type="GO" id="GO:0008270">
    <property type="term" value="F:zinc ion binding"/>
    <property type="evidence" value="ECO:0007669"/>
    <property type="project" value="UniProtKB-KW"/>
</dbReference>
<dbReference type="PROSITE" id="PS51435">
    <property type="entry name" value="AP_NUCLEASE_F1_4"/>
    <property type="match status" value="1"/>
</dbReference>
<evidence type="ECO:0000256" key="9">
    <source>
        <dbReference type="PIRSR" id="PIRSR604808-2"/>
    </source>
</evidence>
<proteinExistence type="inferred from homology"/>
<dbReference type="Gene3D" id="3.60.10.10">
    <property type="entry name" value="Endonuclease/exonuclease/phosphatase"/>
    <property type="match status" value="1"/>
</dbReference>
<keyword evidence="5" id="KW-0862">Zinc</keyword>
<organism evidence="15 16">
    <name type="scientific">Leucocoprinus birnbaumii</name>
    <dbReference type="NCBI Taxonomy" id="56174"/>
    <lineage>
        <taxon>Eukaryota</taxon>
        <taxon>Fungi</taxon>
        <taxon>Dikarya</taxon>
        <taxon>Basidiomycota</taxon>
        <taxon>Agaricomycotina</taxon>
        <taxon>Agaricomycetes</taxon>
        <taxon>Agaricomycetidae</taxon>
        <taxon>Agaricales</taxon>
        <taxon>Agaricineae</taxon>
        <taxon>Agaricaceae</taxon>
        <taxon>Leucocoprinus</taxon>
    </lineage>
</organism>
<feature type="compositionally biased region" description="Acidic residues" evidence="13">
    <location>
        <begin position="517"/>
        <end position="527"/>
    </location>
</feature>
<keyword evidence="12" id="KW-0227">DNA damage</keyword>
<feature type="binding site" evidence="9">
    <location>
        <position position="186"/>
    </location>
    <ligand>
        <name>Mg(2+)</name>
        <dbReference type="ChEBI" id="CHEBI:18420"/>
        <label>1</label>
    </ligand>
</feature>
<dbReference type="GO" id="GO:0008311">
    <property type="term" value="F:double-stranded DNA 3'-5' DNA exonuclease activity"/>
    <property type="evidence" value="ECO:0007669"/>
    <property type="project" value="TreeGrafter"/>
</dbReference>
<keyword evidence="7" id="KW-0539">Nucleus</keyword>
<evidence type="ECO:0000259" key="14">
    <source>
        <dbReference type="PROSITE" id="PS51999"/>
    </source>
</evidence>
<feature type="binding site" evidence="9">
    <location>
        <position position="299"/>
    </location>
    <ligand>
        <name>Mg(2+)</name>
        <dbReference type="ChEBI" id="CHEBI:18420"/>
        <label>1</label>
    </ligand>
</feature>
<evidence type="ECO:0000256" key="10">
    <source>
        <dbReference type="PIRSR" id="PIRSR604808-3"/>
    </source>
</evidence>
<evidence type="ECO:0000313" key="16">
    <source>
        <dbReference type="Proteomes" id="UP001213000"/>
    </source>
</evidence>
<evidence type="ECO:0000256" key="2">
    <source>
        <dbReference type="ARBA" id="ARBA00022723"/>
    </source>
</evidence>
<feature type="active site" evidence="8">
    <location>
        <position position="145"/>
    </location>
</feature>
<dbReference type="SUPFAM" id="SSF56219">
    <property type="entry name" value="DNase I-like"/>
    <property type="match status" value="1"/>
</dbReference>
<dbReference type="Pfam" id="PF03372">
    <property type="entry name" value="Exo_endo_phos"/>
    <property type="match status" value="1"/>
</dbReference>
<reference evidence="15" key="1">
    <citation type="submission" date="2022-07" db="EMBL/GenBank/DDBJ databases">
        <title>Genome Sequence of Leucocoprinus birnbaumii.</title>
        <authorList>
            <person name="Buettner E."/>
        </authorList>
    </citation>
    <scope>NUCLEOTIDE SEQUENCE</scope>
    <source>
        <strain evidence="15">VT141</strain>
    </source>
</reference>
<evidence type="ECO:0000256" key="13">
    <source>
        <dbReference type="SAM" id="MobiDB-lite"/>
    </source>
</evidence>
<keyword evidence="6 9" id="KW-0460">Magnesium</keyword>
<name>A0AAD5W116_9AGAR</name>
<accession>A0AAD5W116</accession>
<keyword evidence="12" id="KW-0234">DNA repair</keyword>
<feature type="compositionally biased region" description="Polar residues" evidence="13">
    <location>
        <begin position="533"/>
        <end position="543"/>
    </location>
</feature>
<dbReference type="GO" id="GO:0006284">
    <property type="term" value="P:base-excision repair"/>
    <property type="evidence" value="ECO:0007669"/>
    <property type="project" value="TreeGrafter"/>
</dbReference>
<feature type="site" description="Transition state stabilizer" evidence="10">
    <location>
        <position position="188"/>
    </location>
</feature>
<evidence type="ECO:0000256" key="3">
    <source>
        <dbReference type="ARBA" id="ARBA00022771"/>
    </source>
</evidence>
<evidence type="ECO:0000256" key="12">
    <source>
        <dbReference type="RuleBase" id="RU362131"/>
    </source>
</evidence>
<evidence type="ECO:0000256" key="5">
    <source>
        <dbReference type="ARBA" id="ARBA00022833"/>
    </source>
</evidence>
<feature type="compositionally biased region" description="Low complexity" evidence="13">
    <location>
        <begin position="484"/>
        <end position="513"/>
    </location>
</feature>
<feature type="site" description="Interaction with DNA substrate" evidence="10">
    <location>
        <position position="300"/>
    </location>
</feature>
<evidence type="ECO:0000256" key="8">
    <source>
        <dbReference type="PIRSR" id="PIRSR604808-1"/>
    </source>
</evidence>
<dbReference type="NCBIfam" id="TIGR00633">
    <property type="entry name" value="xth"/>
    <property type="match status" value="1"/>
</dbReference>
<feature type="binding site" evidence="9">
    <location>
        <position position="7"/>
    </location>
    <ligand>
        <name>Mg(2+)</name>
        <dbReference type="ChEBI" id="CHEBI:18420"/>
        <label>1</label>
    </ligand>
</feature>